<organism evidence="6 7">
    <name type="scientific">Latimeria chalumnae</name>
    <name type="common">Coelacanth</name>
    <dbReference type="NCBI Taxonomy" id="7897"/>
    <lineage>
        <taxon>Eukaryota</taxon>
        <taxon>Metazoa</taxon>
        <taxon>Chordata</taxon>
        <taxon>Craniata</taxon>
        <taxon>Vertebrata</taxon>
        <taxon>Euteleostomi</taxon>
        <taxon>Coelacanthiformes</taxon>
        <taxon>Coelacanthidae</taxon>
        <taxon>Latimeria</taxon>
    </lineage>
</organism>
<evidence type="ECO:0000313" key="7">
    <source>
        <dbReference type="Proteomes" id="UP000008672"/>
    </source>
</evidence>
<dbReference type="FunFam" id="1.25.40.10:FF:001533">
    <property type="entry name" value="Cartilage associated protein"/>
    <property type="match status" value="1"/>
</dbReference>
<evidence type="ECO:0000259" key="5">
    <source>
        <dbReference type="Pfam" id="PF23557"/>
    </source>
</evidence>
<dbReference type="PANTHER" id="PTHR13986">
    <property type="entry name" value="PROTEIN LYSINE HYDROXYLATION COMPLEX COMPONENT"/>
    <property type="match status" value="1"/>
</dbReference>
<feature type="domain" description="Leprecan-like alpha-helical" evidence="5">
    <location>
        <begin position="37"/>
        <end position="334"/>
    </location>
</feature>
<accession>H3AHY1</accession>
<dbReference type="Pfam" id="PF23557">
    <property type="entry name" value="TPR_leprecan"/>
    <property type="match status" value="1"/>
</dbReference>
<dbReference type="STRING" id="7897.ENSLACP00000009252"/>
<keyword evidence="7" id="KW-1185">Reference proteome</keyword>
<dbReference type="InParanoid" id="H3AHY1"/>
<keyword evidence="3" id="KW-0325">Glycoprotein</keyword>
<dbReference type="EMBL" id="AFYH01142756">
    <property type="status" value="NOT_ANNOTATED_CDS"/>
    <property type="molecule type" value="Genomic_DNA"/>
</dbReference>
<dbReference type="Ensembl" id="ENSLACT00000009323.1">
    <property type="protein sequence ID" value="ENSLACP00000009252.1"/>
    <property type="gene ID" value="ENSLACG00000008163.1"/>
</dbReference>
<sequence length="422" mass="49561">AMNCPLLFVLFAWAAAPAASQYEKYSFRSYPRDELMPLESAYKYGLDQYTSENWQESVDYLEVSLRLYRLLKDSEAFCNLNCSTVRLEQEARFAGFPELQVFGNIMKRAQCLKRCKQGLPAFRQSQPSRETMEDFEKREPYKFLQYAYFKANLLAKAVSAAHTFLLKHPDDAMMQRNMAYYKSLPNAEEHAIDLETKSYENLFVRAVKAYNGENYRTSVSDMELALPDFFKSYDECVAACEGSQEIKNFKDFYPSIADRYVEVLECKIKCESNLTPVIGGYVVEKFVATMYHYLQFAYYKLNDIKNAVPCVASYMLFDQNDNVMKQNLVYYQYHKEKWGLTEEDFQPRSEAVRYFNQTTLQLQMYEFAKKHLTDDDEVSIQEDENDLISFTDEEFEGEGDYEEAIYANWWQEPSQKRDLGHE</sequence>
<dbReference type="InterPro" id="IPR052284">
    <property type="entry name" value="Collagen_mod_leprecan"/>
</dbReference>
<dbReference type="FunFam" id="1.25.40.10:FF:001015">
    <property type="entry name" value="Cartilage associated protein"/>
    <property type="match status" value="1"/>
</dbReference>
<dbReference type="OMA" id="WPETVEY"/>
<dbReference type="GeneTree" id="ENSGT00940000153814"/>
<keyword evidence="2 4" id="KW-0732">Signal</keyword>
<dbReference type="Gene3D" id="1.25.40.10">
    <property type="entry name" value="Tetratricopeptide repeat domain"/>
    <property type="match status" value="2"/>
</dbReference>
<dbReference type="eggNOG" id="KOG4459">
    <property type="taxonomic scope" value="Eukaryota"/>
</dbReference>
<evidence type="ECO:0000256" key="2">
    <source>
        <dbReference type="ARBA" id="ARBA00022729"/>
    </source>
</evidence>
<dbReference type="Bgee" id="ENSLACG00000008163">
    <property type="expression patterns" value="Expressed in muscle tissue and 6 other cell types or tissues"/>
</dbReference>
<evidence type="ECO:0000256" key="3">
    <source>
        <dbReference type="ARBA" id="ARBA00023180"/>
    </source>
</evidence>
<evidence type="ECO:0000256" key="1">
    <source>
        <dbReference type="ARBA" id="ARBA00006487"/>
    </source>
</evidence>
<feature type="chain" id="PRO_5003579936" evidence="4">
    <location>
        <begin position="21"/>
        <end position="422"/>
    </location>
</feature>
<protein>
    <submittedName>
        <fullName evidence="6">Cartilage associated protein</fullName>
    </submittedName>
</protein>
<dbReference type="GO" id="GO:0005783">
    <property type="term" value="C:endoplasmic reticulum"/>
    <property type="evidence" value="ECO:0007669"/>
    <property type="project" value="TreeGrafter"/>
</dbReference>
<dbReference type="PANTHER" id="PTHR13986:SF3">
    <property type="entry name" value="CARTILAGE-ASSOCIATED PROTEIN"/>
    <property type="match status" value="1"/>
</dbReference>
<feature type="signal peptide" evidence="4">
    <location>
        <begin position="1"/>
        <end position="20"/>
    </location>
</feature>
<gene>
    <name evidence="6" type="primary">CRTAP</name>
</gene>
<proteinExistence type="inferred from homology"/>
<reference evidence="6" key="3">
    <citation type="submission" date="2025-09" db="UniProtKB">
        <authorList>
            <consortium name="Ensembl"/>
        </authorList>
    </citation>
    <scope>IDENTIFICATION</scope>
</reference>
<dbReference type="Proteomes" id="UP000008672">
    <property type="component" value="Unassembled WGS sequence"/>
</dbReference>
<comment type="similarity">
    <text evidence="1">Belongs to the leprecan family.</text>
</comment>
<evidence type="ECO:0000313" key="6">
    <source>
        <dbReference type="Ensembl" id="ENSLACP00000009252.1"/>
    </source>
</evidence>
<dbReference type="GO" id="GO:0005518">
    <property type="term" value="F:collagen binding"/>
    <property type="evidence" value="ECO:0007669"/>
    <property type="project" value="TreeGrafter"/>
</dbReference>
<dbReference type="AlphaFoldDB" id="H3AHY1"/>
<evidence type="ECO:0000256" key="4">
    <source>
        <dbReference type="SAM" id="SignalP"/>
    </source>
</evidence>
<dbReference type="FunCoup" id="H3AHY1">
    <property type="interactions" value="636"/>
</dbReference>
<dbReference type="InterPro" id="IPR011990">
    <property type="entry name" value="TPR-like_helical_dom_sf"/>
</dbReference>
<dbReference type="EMBL" id="AFYH01142759">
    <property type="status" value="NOT_ANNOTATED_CDS"/>
    <property type="molecule type" value="Genomic_DNA"/>
</dbReference>
<reference evidence="6" key="2">
    <citation type="submission" date="2025-08" db="UniProtKB">
        <authorList>
            <consortium name="Ensembl"/>
        </authorList>
    </citation>
    <scope>IDENTIFICATION</scope>
</reference>
<dbReference type="GO" id="GO:0030199">
    <property type="term" value="P:collagen fibril organization"/>
    <property type="evidence" value="ECO:0007669"/>
    <property type="project" value="TreeGrafter"/>
</dbReference>
<reference evidence="7" key="1">
    <citation type="submission" date="2011-08" db="EMBL/GenBank/DDBJ databases">
        <title>The draft genome of Latimeria chalumnae.</title>
        <authorList>
            <person name="Di Palma F."/>
            <person name="Alfoldi J."/>
            <person name="Johnson J."/>
            <person name="Berlin A."/>
            <person name="Gnerre S."/>
            <person name="Jaffe D."/>
            <person name="MacCallum I."/>
            <person name="Young S."/>
            <person name="Walker B.J."/>
            <person name="Lander E."/>
            <person name="Lindblad-Toh K."/>
        </authorList>
    </citation>
    <scope>NUCLEOTIDE SEQUENCE [LARGE SCALE GENOMIC DNA]</scope>
    <source>
        <strain evidence="7">Wild caught</strain>
    </source>
</reference>
<dbReference type="InterPro" id="IPR056585">
    <property type="entry name" value="Leprecan_dom"/>
</dbReference>
<dbReference type="EMBL" id="AFYH01142757">
    <property type="status" value="NOT_ANNOTATED_CDS"/>
    <property type="molecule type" value="Genomic_DNA"/>
</dbReference>
<name>H3AHY1_LATCH</name>
<dbReference type="EMBL" id="AFYH01142758">
    <property type="status" value="NOT_ANNOTATED_CDS"/>
    <property type="molecule type" value="Genomic_DNA"/>
</dbReference>